<dbReference type="PATRIC" id="fig|1214242.5.peg.1085"/>
<protein>
    <submittedName>
        <fullName evidence="1">Ubiquinone/menaquinone biosynthesis methyltransferase</fullName>
    </submittedName>
</protein>
<dbReference type="STRING" id="1214242.B446_05240"/>
<dbReference type="eggNOG" id="COG2226">
    <property type="taxonomic scope" value="Bacteria"/>
</dbReference>
<dbReference type="GO" id="GO:0032259">
    <property type="term" value="P:methylation"/>
    <property type="evidence" value="ECO:0007669"/>
    <property type="project" value="UniProtKB-KW"/>
</dbReference>
<keyword evidence="1" id="KW-0489">Methyltransferase</keyword>
<proteinExistence type="predicted"/>
<evidence type="ECO:0000313" key="1">
    <source>
        <dbReference type="EMBL" id="AGS67874.1"/>
    </source>
</evidence>
<dbReference type="Proteomes" id="UP000015423">
    <property type="component" value="Chromosome"/>
</dbReference>
<dbReference type="GO" id="GO:0008168">
    <property type="term" value="F:methyltransferase activity"/>
    <property type="evidence" value="ECO:0007669"/>
    <property type="project" value="UniProtKB-KW"/>
</dbReference>
<dbReference type="HOGENOM" id="CLU_2304348_0_0_11"/>
<accession>S5UY16</accession>
<sequence length="100" mass="10072">MLTAFAEPVRAAGLGPPADLGCGPGKDTARLAAGFHRTLASGGPLMVAGHAGNGERIHPAHAYGGHPVSPTSCRLPPDRIAGLLGRAGLVGTARLKRDHP</sequence>
<evidence type="ECO:0000313" key="2">
    <source>
        <dbReference type="Proteomes" id="UP000015423"/>
    </source>
</evidence>
<reference evidence="2" key="1">
    <citation type="submission" date="2012-10" db="EMBL/GenBank/DDBJ databases">
        <title>The complete genome sequence of Streptomyces collinus Tu 365.</title>
        <authorList>
            <person name="Ruckert C."/>
            <person name="Szczepanowski R."/>
            <person name="Goesmann A."/>
            <person name="Pross E.K."/>
            <person name="Musiol E.M."/>
            <person name="Blin K."/>
            <person name="Wohlleben W."/>
            <person name="Puhler A."/>
            <person name="Weber T."/>
            <person name="Kalinowski J."/>
        </authorList>
    </citation>
    <scope>NUCLEOTIDE SEQUENCE [LARGE SCALE GENOMIC DNA]</scope>
    <source>
        <strain evidence="2">DSM 40733 / Tue 365</strain>
    </source>
</reference>
<dbReference type="AlphaFoldDB" id="S5UY16"/>
<dbReference type="EMBL" id="CP006259">
    <property type="protein sequence ID" value="AGS67874.1"/>
    <property type="molecule type" value="Genomic_DNA"/>
</dbReference>
<reference evidence="1 2" key="2">
    <citation type="journal article" date="2013" name="J. Biotechnol.">
        <title>Complete genome sequence of the kirromycin producer Streptomyces collinus Tu 365 consisting of a linear chromosome and two linear plasmids.</title>
        <authorList>
            <person name="Ruckert C."/>
            <person name="Szczepanowski R."/>
            <person name="Albersmeier A."/>
            <person name="Goesmann A."/>
            <person name="Iftime D."/>
            <person name="Musiol E.M."/>
            <person name="Blin K."/>
            <person name="Wohlleben W."/>
            <person name="Puhler A."/>
            <person name="Kalinowski J."/>
            <person name="Weber T."/>
        </authorList>
    </citation>
    <scope>NUCLEOTIDE SEQUENCE [LARGE SCALE GENOMIC DNA]</scope>
    <source>
        <strain evidence="2">DSM 40733 / Tue 365</strain>
    </source>
</reference>
<organism evidence="1 2">
    <name type="scientific">Streptomyces collinus (strain DSM 40733 / Tue 365)</name>
    <dbReference type="NCBI Taxonomy" id="1214242"/>
    <lineage>
        <taxon>Bacteria</taxon>
        <taxon>Bacillati</taxon>
        <taxon>Actinomycetota</taxon>
        <taxon>Actinomycetes</taxon>
        <taxon>Kitasatosporales</taxon>
        <taxon>Streptomycetaceae</taxon>
        <taxon>Streptomyces</taxon>
    </lineage>
</organism>
<keyword evidence="2" id="KW-1185">Reference proteome</keyword>
<dbReference type="RefSeq" id="WP_020938358.1">
    <property type="nucleotide sequence ID" value="NC_021985.1"/>
</dbReference>
<name>S5UY16_STRC3</name>
<dbReference type="KEGG" id="sci:B446_05240"/>
<gene>
    <name evidence="1" type="ORF">B446_05240</name>
</gene>
<keyword evidence="1" id="KW-0830">Ubiquinone</keyword>
<keyword evidence="1" id="KW-0808">Transferase</keyword>